<dbReference type="OMA" id="PFRAPHI"/>
<evidence type="ECO:0000313" key="2">
    <source>
        <dbReference type="EMBL" id="EAU84354.2"/>
    </source>
</evidence>
<feature type="compositionally biased region" description="Acidic residues" evidence="1">
    <location>
        <begin position="448"/>
        <end position="459"/>
    </location>
</feature>
<dbReference type="Proteomes" id="UP000001861">
    <property type="component" value="Unassembled WGS sequence"/>
</dbReference>
<evidence type="ECO:0000256" key="1">
    <source>
        <dbReference type="SAM" id="MobiDB-lite"/>
    </source>
</evidence>
<dbReference type="AlphaFoldDB" id="A8NYI7"/>
<reference evidence="2 3" key="1">
    <citation type="journal article" date="2010" name="Proc. Natl. Acad. Sci. U.S.A.">
        <title>Insights into evolution of multicellular fungi from the assembled chromosomes of the mushroom Coprinopsis cinerea (Coprinus cinereus).</title>
        <authorList>
            <person name="Stajich J.E."/>
            <person name="Wilke S.K."/>
            <person name="Ahren D."/>
            <person name="Au C.H."/>
            <person name="Birren B.W."/>
            <person name="Borodovsky M."/>
            <person name="Burns C."/>
            <person name="Canback B."/>
            <person name="Casselton L.A."/>
            <person name="Cheng C.K."/>
            <person name="Deng J."/>
            <person name="Dietrich F.S."/>
            <person name="Fargo D.C."/>
            <person name="Farman M.L."/>
            <person name="Gathman A.C."/>
            <person name="Goldberg J."/>
            <person name="Guigo R."/>
            <person name="Hoegger P.J."/>
            <person name="Hooker J.B."/>
            <person name="Huggins A."/>
            <person name="James T.Y."/>
            <person name="Kamada T."/>
            <person name="Kilaru S."/>
            <person name="Kodira C."/>
            <person name="Kues U."/>
            <person name="Kupfer D."/>
            <person name="Kwan H.S."/>
            <person name="Lomsadze A."/>
            <person name="Li W."/>
            <person name="Lilly W.W."/>
            <person name="Ma L.J."/>
            <person name="Mackey A.J."/>
            <person name="Manning G."/>
            <person name="Martin F."/>
            <person name="Muraguchi H."/>
            <person name="Natvig D.O."/>
            <person name="Palmerini H."/>
            <person name="Ramesh M.A."/>
            <person name="Rehmeyer C.J."/>
            <person name="Roe B.A."/>
            <person name="Shenoy N."/>
            <person name="Stanke M."/>
            <person name="Ter-Hovhannisyan V."/>
            <person name="Tunlid A."/>
            <person name="Velagapudi R."/>
            <person name="Vision T.J."/>
            <person name="Zeng Q."/>
            <person name="Zolan M.E."/>
            <person name="Pukkila P.J."/>
        </authorList>
    </citation>
    <scope>NUCLEOTIDE SEQUENCE [LARGE SCALE GENOMIC DNA]</scope>
    <source>
        <strain evidence="3">Okayama-7 / 130 / ATCC MYA-4618 / FGSC 9003</strain>
    </source>
</reference>
<dbReference type="VEuPathDB" id="FungiDB:CC1G_01350"/>
<evidence type="ECO:0000313" key="3">
    <source>
        <dbReference type="Proteomes" id="UP000001861"/>
    </source>
</evidence>
<dbReference type="RefSeq" id="XP_001837438.2">
    <property type="nucleotide sequence ID" value="XM_001837386.2"/>
</dbReference>
<dbReference type="InParanoid" id="A8NYI7"/>
<dbReference type="OrthoDB" id="2649950at2759"/>
<gene>
    <name evidence="2" type="ORF">CC1G_01350</name>
</gene>
<dbReference type="GeneID" id="6013994"/>
<dbReference type="HOGENOM" id="CLU_480589_0_0_1"/>
<dbReference type="eggNOG" id="ENOG502SU1W">
    <property type="taxonomic scope" value="Eukaryota"/>
</dbReference>
<comment type="caution">
    <text evidence="2">The sequence shown here is derived from an EMBL/GenBank/DDBJ whole genome shotgun (WGS) entry which is preliminary data.</text>
</comment>
<name>A8NYI7_COPC7</name>
<sequence>MTPRNPPRPALPFPASQYFCSLRNSLRSLRPWLMSPKKGPTPRHSKKAGRESDTITCAASHIQAPAQAFVLPPTASLPDRDAISSRSQRTRRRRKYRKQKHKDPMTEDALCLTSLDYEADVDSCFLPLGSPRSLFDCGSLTVEDSLSRKAQVASCLPRHTSEATLGDSLLLRPLQSLSVQDMLCNAKATVVTASASYDSEEWTEERDNDVLREYFLVRTNIVLNSICPERAPHIVITPVLETPEDYYTPWNNRVDYHFQDNALLITPGFDVSRHSRMPGRDPACYWPVASGLSIEHGIPRRVFSPSRFNQELFATEGERLTMNPTVTALQRHRLKSVAIDACTIAAGWQKRYEDSNVLASIEKPFRWTDPAEPILKYANWPGVVLFESQNPFAAPHIMLYTPPQEDPWISHSNALNDPQDGGFGRYLVVPSRLVNFINVPNPRFDDYDDYLDDDLDYSEADSPPETPEPETPIDLEDGEYFPSTGWHLNDGNEDSLINETLPSGKWSDDCRWGEPQTKVDAAPSLADLPPRPSQPIFYMDDEEEEDLPPLDDWYLSVAARNGLQIAT</sequence>
<keyword evidence="3" id="KW-1185">Reference proteome</keyword>
<feature type="region of interest" description="Disordered" evidence="1">
    <location>
        <begin position="73"/>
        <end position="103"/>
    </location>
</feature>
<dbReference type="KEGG" id="cci:CC1G_01350"/>
<protein>
    <submittedName>
        <fullName evidence="2">Uncharacterized protein</fullName>
    </submittedName>
</protein>
<organism evidence="2 3">
    <name type="scientific">Coprinopsis cinerea (strain Okayama-7 / 130 / ATCC MYA-4618 / FGSC 9003)</name>
    <name type="common">Inky cap fungus</name>
    <name type="synonym">Hormographiella aspergillata</name>
    <dbReference type="NCBI Taxonomy" id="240176"/>
    <lineage>
        <taxon>Eukaryota</taxon>
        <taxon>Fungi</taxon>
        <taxon>Dikarya</taxon>
        <taxon>Basidiomycota</taxon>
        <taxon>Agaricomycotina</taxon>
        <taxon>Agaricomycetes</taxon>
        <taxon>Agaricomycetidae</taxon>
        <taxon>Agaricales</taxon>
        <taxon>Agaricineae</taxon>
        <taxon>Psathyrellaceae</taxon>
        <taxon>Coprinopsis</taxon>
    </lineage>
</organism>
<dbReference type="EMBL" id="AACS02000005">
    <property type="protein sequence ID" value="EAU84354.2"/>
    <property type="molecule type" value="Genomic_DNA"/>
</dbReference>
<feature type="region of interest" description="Disordered" evidence="1">
    <location>
        <begin position="448"/>
        <end position="476"/>
    </location>
</feature>
<proteinExistence type="predicted"/>
<feature type="compositionally biased region" description="Basic residues" evidence="1">
    <location>
        <begin position="88"/>
        <end position="101"/>
    </location>
</feature>
<feature type="compositionally biased region" description="Acidic residues" evidence="1">
    <location>
        <begin position="467"/>
        <end position="476"/>
    </location>
</feature>
<accession>A8NYI7</accession>